<keyword evidence="3" id="KW-1003">Cell membrane</keyword>
<evidence type="ECO:0000256" key="2">
    <source>
        <dbReference type="ARBA" id="ARBA00022448"/>
    </source>
</evidence>
<keyword evidence="7 9" id="KW-0472">Membrane</keyword>
<proteinExistence type="inferred from homology"/>
<dbReference type="GO" id="GO:0005886">
    <property type="term" value="C:plasma membrane"/>
    <property type="evidence" value="ECO:0007669"/>
    <property type="project" value="UniProtKB-SubCell"/>
</dbReference>
<keyword evidence="6 9" id="KW-1133">Transmembrane helix</keyword>
<keyword evidence="2" id="KW-0813">Transport</keyword>
<dbReference type="Pfam" id="PF01490">
    <property type="entry name" value="Aa_trans"/>
    <property type="match status" value="1"/>
</dbReference>
<reference evidence="12" key="1">
    <citation type="journal article" date="2024" name="IScience">
        <title>Strigolactones Initiate the Formation of Haustorium-like Structures in Castilleja.</title>
        <authorList>
            <person name="Buerger M."/>
            <person name="Peterson D."/>
            <person name="Chory J."/>
        </authorList>
    </citation>
    <scope>NUCLEOTIDE SEQUENCE [LARGE SCALE GENOMIC DNA]</scope>
</reference>
<feature type="transmembrane region" description="Helical" evidence="9">
    <location>
        <begin position="309"/>
        <end position="331"/>
    </location>
</feature>
<feature type="transmembrane region" description="Helical" evidence="9">
    <location>
        <begin position="112"/>
        <end position="134"/>
    </location>
</feature>
<dbReference type="AlphaFoldDB" id="A0ABD3C3G0"/>
<keyword evidence="4 9" id="KW-0812">Transmembrane</keyword>
<evidence type="ECO:0000256" key="7">
    <source>
        <dbReference type="ARBA" id="ARBA00023136"/>
    </source>
</evidence>
<keyword evidence="12" id="KW-1185">Reference proteome</keyword>
<gene>
    <name evidence="11" type="primary">LHT1_6</name>
    <name evidence="11" type="ORF">CASFOL_033131</name>
</gene>
<comment type="similarity">
    <text evidence="8">Belongs to the amino acid/polyamine transporter 2 family. Amino acid/auxin permease (AAAP) (TC 2.A.18.2) subfamily.</text>
</comment>
<dbReference type="EMBL" id="JAVIJP010000054">
    <property type="protein sequence ID" value="KAL3624315.1"/>
    <property type="molecule type" value="Genomic_DNA"/>
</dbReference>
<evidence type="ECO:0000256" key="9">
    <source>
        <dbReference type="SAM" id="Phobius"/>
    </source>
</evidence>
<evidence type="ECO:0000256" key="6">
    <source>
        <dbReference type="ARBA" id="ARBA00022989"/>
    </source>
</evidence>
<dbReference type="FunFam" id="1.20.1740.10:FF:000033">
    <property type="entry name" value="Lysine histidine transporter 1"/>
    <property type="match status" value="1"/>
</dbReference>
<feature type="domain" description="Amino acid transporter transmembrane" evidence="10">
    <location>
        <begin position="33"/>
        <end position="429"/>
    </location>
</feature>
<sequence>METQASYEYSRGVERSYDDKTLDAWLPITSSRNAKWWYSAFHNVTAMVGAGVLSLPYAMSNLGWGPGVTVMVLSWIITLYTLWQMVEMHEMIPGRRFDRYHELGQYAFGDKLGLFIVVPLQLIVEVGVDIVYMVTGGRSLKKFHDLVCDNNCKDIKLTYFIMIFASVHFVLSHLPNFNSISGVSLAAAVMSLCYSTIAWGASVDKGVAPDVDYGYRATTKVSTVFNFFNALGDMAFSYAGHSVVLEIQATIPSTPQKPSKAPMWRGVVVAYIVVALCYFPVAFIGYWMFGNKVDDNILLTLNKPTWLIAMANMFVVVHVIGSYQIYAMPVFDMIETVLVKRLRFKPTWYLRFIARNIYVAFTMFAGITFPFFGGLLGFFGGFAFAPTSYFLPCIMWLAIYKPRKFGMSWFANWICIVLGVMLMILAPIGGLRQIIISAKDYKFYS</sequence>
<dbReference type="InterPro" id="IPR013057">
    <property type="entry name" value="AA_transpt_TM"/>
</dbReference>
<dbReference type="Proteomes" id="UP001632038">
    <property type="component" value="Unassembled WGS sequence"/>
</dbReference>
<evidence type="ECO:0000313" key="11">
    <source>
        <dbReference type="EMBL" id="KAL3624315.1"/>
    </source>
</evidence>
<feature type="transmembrane region" description="Helical" evidence="9">
    <location>
        <begin position="155"/>
        <end position="174"/>
    </location>
</feature>
<evidence type="ECO:0000256" key="5">
    <source>
        <dbReference type="ARBA" id="ARBA00022970"/>
    </source>
</evidence>
<feature type="transmembrane region" description="Helical" evidence="9">
    <location>
        <begin position="180"/>
        <end position="201"/>
    </location>
</feature>
<evidence type="ECO:0000256" key="8">
    <source>
        <dbReference type="ARBA" id="ARBA00061463"/>
    </source>
</evidence>
<keyword evidence="5" id="KW-0029">Amino-acid transport</keyword>
<evidence type="ECO:0000256" key="3">
    <source>
        <dbReference type="ARBA" id="ARBA00022475"/>
    </source>
</evidence>
<organism evidence="11 12">
    <name type="scientific">Castilleja foliolosa</name>
    <dbReference type="NCBI Taxonomy" id="1961234"/>
    <lineage>
        <taxon>Eukaryota</taxon>
        <taxon>Viridiplantae</taxon>
        <taxon>Streptophyta</taxon>
        <taxon>Embryophyta</taxon>
        <taxon>Tracheophyta</taxon>
        <taxon>Spermatophyta</taxon>
        <taxon>Magnoliopsida</taxon>
        <taxon>eudicotyledons</taxon>
        <taxon>Gunneridae</taxon>
        <taxon>Pentapetalae</taxon>
        <taxon>asterids</taxon>
        <taxon>lamiids</taxon>
        <taxon>Lamiales</taxon>
        <taxon>Orobanchaceae</taxon>
        <taxon>Pedicularideae</taxon>
        <taxon>Castillejinae</taxon>
        <taxon>Castilleja</taxon>
    </lineage>
</organism>
<feature type="transmembrane region" description="Helical" evidence="9">
    <location>
        <begin position="36"/>
        <end position="55"/>
    </location>
</feature>
<feature type="transmembrane region" description="Helical" evidence="9">
    <location>
        <begin position="352"/>
        <end position="372"/>
    </location>
</feature>
<accession>A0ABD3C3G0</accession>
<dbReference type="GO" id="GO:0015171">
    <property type="term" value="F:amino acid transmembrane transporter activity"/>
    <property type="evidence" value="ECO:0007669"/>
    <property type="project" value="UniProtKB-ARBA"/>
</dbReference>
<protein>
    <submittedName>
        <fullName evidence="11">Lysine histidine transporter 1</fullName>
    </submittedName>
</protein>
<name>A0ABD3C3G0_9LAMI</name>
<evidence type="ECO:0000259" key="10">
    <source>
        <dbReference type="Pfam" id="PF01490"/>
    </source>
</evidence>
<evidence type="ECO:0000256" key="1">
    <source>
        <dbReference type="ARBA" id="ARBA00004651"/>
    </source>
</evidence>
<feature type="transmembrane region" description="Helical" evidence="9">
    <location>
        <begin position="267"/>
        <end position="289"/>
    </location>
</feature>
<dbReference type="Gene3D" id="1.20.1740.10">
    <property type="entry name" value="Amino acid/polyamine transporter I"/>
    <property type="match status" value="1"/>
</dbReference>
<comment type="subcellular location">
    <subcellularLocation>
        <location evidence="1">Cell membrane</location>
        <topology evidence="1">Multi-pass membrane protein</topology>
    </subcellularLocation>
</comment>
<feature type="transmembrane region" description="Helical" evidence="9">
    <location>
        <begin position="378"/>
        <end position="398"/>
    </location>
</feature>
<evidence type="ECO:0000313" key="12">
    <source>
        <dbReference type="Proteomes" id="UP001632038"/>
    </source>
</evidence>
<feature type="transmembrane region" description="Helical" evidence="9">
    <location>
        <begin position="62"/>
        <end position="83"/>
    </location>
</feature>
<comment type="caution">
    <text evidence="11">The sequence shown here is derived from an EMBL/GenBank/DDBJ whole genome shotgun (WGS) entry which is preliminary data.</text>
</comment>
<feature type="transmembrane region" description="Helical" evidence="9">
    <location>
        <begin position="410"/>
        <end position="435"/>
    </location>
</feature>
<dbReference type="PANTHER" id="PTHR48017">
    <property type="entry name" value="OS05G0424000 PROTEIN-RELATED"/>
    <property type="match status" value="1"/>
</dbReference>
<evidence type="ECO:0000256" key="4">
    <source>
        <dbReference type="ARBA" id="ARBA00022692"/>
    </source>
</evidence>